<keyword evidence="3" id="KW-0927">Auxin signaling pathway</keyword>
<evidence type="ECO:0000256" key="1">
    <source>
        <dbReference type="ARBA" id="ARBA00004319"/>
    </source>
</evidence>
<keyword evidence="2" id="KW-0675">Receptor</keyword>
<dbReference type="Pfam" id="PF02041">
    <property type="entry name" value="Auxin_BP"/>
    <property type="match status" value="1"/>
</dbReference>
<dbReference type="Gene3D" id="2.60.120.10">
    <property type="entry name" value="Jelly Rolls"/>
    <property type="match status" value="1"/>
</dbReference>
<dbReference type="InterPro" id="IPR011051">
    <property type="entry name" value="RmlC_Cupin_sf"/>
</dbReference>
<dbReference type="GO" id="GO:0009734">
    <property type="term" value="P:auxin-activated signaling pathway"/>
    <property type="evidence" value="ECO:0007669"/>
    <property type="project" value="UniProtKB-KW"/>
</dbReference>
<evidence type="ECO:0000313" key="5">
    <source>
        <dbReference type="EMBL" id="AKU94978.1"/>
    </source>
</evidence>
<dbReference type="SUPFAM" id="SSF51182">
    <property type="entry name" value="RmlC-like cupins"/>
    <property type="match status" value="1"/>
</dbReference>
<dbReference type="Proteomes" id="UP000064967">
    <property type="component" value="Chromosome"/>
</dbReference>
<dbReference type="InterPro" id="IPR000526">
    <property type="entry name" value="Auxin-bd"/>
</dbReference>
<dbReference type="KEGG" id="llu:AKJ09_01642"/>
<name>A0A0K1PN72_9BACT</name>
<dbReference type="AlphaFoldDB" id="A0A0K1PN72"/>
<protein>
    <recommendedName>
        <fullName evidence="7">Cupin 2 conserved barrel domain-containing protein</fullName>
    </recommendedName>
</protein>
<dbReference type="EMBL" id="CP012333">
    <property type="protein sequence ID" value="AKU94978.1"/>
    <property type="molecule type" value="Genomic_DNA"/>
</dbReference>
<dbReference type="STRING" id="1391654.AKJ09_01642"/>
<dbReference type="OrthoDB" id="9800684at2"/>
<keyword evidence="6" id="KW-1185">Reference proteome</keyword>
<dbReference type="GO" id="GO:0010011">
    <property type="term" value="F:auxin binding"/>
    <property type="evidence" value="ECO:0007669"/>
    <property type="project" value="InterPro"/>
</dbReference>
<gene>
    <name evidence="5" type="ORF">AKJ09_01642</name>
</gene>
<evidence type="ECO:0000256" key="3">
    <source>
        <dbReference type="ARBA" id="ARBA00023294"/>
    </source>
</evidence>
<evidence type="ECO:0000313" key="6">
    <source>
        <dbReference type="Proteomes" id="UP000064967"/>
    </source>
</evidence>
<feature type="region of interest" description="Disordered" evidence="4">
    <location>
        <begin position="100"/>
        <end position="120"/>
    </location>
</feature>
<dbReference type="RefSeq" id="WP_146646505.1">
    <property type="nucleotide sequence ID" value="NZ_CP012333.1"/>
</dbReference>
<evidence type="ECO:0008006" key="7">
    <source>
        <dbReference type="Google" id="ProtNLM"/>
    </source>
</evidence>
<dbReference type="InterPro" id="IPR014710">
    <property type="entry name" value="RmlC-like_jellyroll"/>
</dbReference>
<accession>A0A0K1PN72</accession>
<reference evidence="5 6" key="1">
    <citation type="submission" date="2015-08" db="EMBL/GenBank/DDBJ databases">
        <authorList>
            <person name="Babu N.S."/>
            <person name="Beckwith C.J."/>
            <person name="Beseler K.G."/>
            <person name="Brison A."/>
            <person name="Carone J.V."/>
            <person name="Caskin T.P."/>
            <person name="Diamond M."/>
            <person name="Durham M.E."/>
            <person name="Foxe J.M."/>
            <person name="Go M."/>
            <person name="Henderson B.A."/>
            <person name="Jones I.B."/>
            <person name="McGettigan J.A."/>
            <person name="Micheletti S.J."/>
            <person name="Nasrallah M.E."/>
            <person name="Ortiz D."/>
            <person name="Piller C.R."/>
            <person name="Privatt S.R."/>
            <person name="Schneider S.L."/>
            <person name="Sharp S."/>
            <person name="Smith T.C."/>
            <person name="Stanton J.D."/>
            <person name="Ullery H.E."/>
            <person name="Wilson R.J."/>
            <person name="Serrano M.G."/>
            <person name="Buck G."/>
            <person name="Lee V."/>
            <person name="Wang Y."/>
            <person name="Carvalho R."/>
            <person name="Voegtly L."/>
            <person name="Shi R."/>
            <person name="Duckworth R."/>
            <person name="Johnson A."/>
            <person name="Loviza R."/>
            <person name="Walstead R."/>
            <person name="Shah Z."/>
            <person name="Kiflezghi M."/>
            <person name="Wade K."/>
            <person name="Ball S.L."/>
            <person name="Bradley K.W."/>
            <person name="Asai D.J."/>
            <person name="Bowman C.A."/>
            <person name="Russell D.A."/>
            <person name="Pope W.H."/>
            <person name="Jacobs-Sera D."/>
            <person name="Hendrix R.W."/>
            <person name="Hatfull G.F."/>
        </authorList>
    </citation>
    <scope>NUCLEOTIDE SEQUENCE [LARGE SCALE GENOMIC DNA]</scope>
    <source>
        <strain evidence="5 6">DSM 27648</strain>
    </source>
</reference>
<evidence type="ECO:0000256" key="2">
    <source>
        <dbReference type="ARBA" id="ARBA00023170"/>
    </source>
</evidence>
<organism evidence="5 6">
    <name type="scientific">Labilithrix luteola</name>
    <dbReference type="NCBI Taxonomy" id="1391654"/>
    <lineage>
        <taxon>Bacteria</taxon>
        <taxon>Pseudomonadati</taxon>
        <taxon>Myxococcota</taxon>
        <taxon>Polyangia</taxon>
        <taxon>Polyangiales</taxon>
        <taxon>Labilitrichaceae</taxon>
        <taxon>Labilithrix</taxon>
    </lineage>
</organism>
<sequence>MGVDDQSHQVGTKLLFENDRIRVWELVLQPGEASPRHVHEADYVFVHLTKSKIALMHEGEPEETSEEPAGFVQYTEVGGGIRHAIKNVGETEHREILVEIKGPSRANTPQKPQTNERAQA</sequence>
<evidence type="ECO:0000256" key="4">
    <source>
        <dbReference type="SAM" id="MobiDB-lite"/>
    </source>
</evidence>
<feature type="compositionally biased region" description="Polar residues" evidence="4">
    <location>
        <begin position="105"/>
        <end position="120"/>
    </location>
</feature>
<comment type="subcellular location">
    <subcellularLocation>
        <location evidence="1">Endoplasmic reticulum lumen</location>
    </subcellularLocation>
</comment>
<proteinExistence type="predicted"/>